<sequence>IQNCLENHKTCNRNPQENSSFLPTRLVDVQCPSSIRLLNSSAIVDPDRRYVALSYCWSDSMPESGRTTLSSLAVHQHEINAKKLPKTLQEALEVTRSLSIRYIWIDALCIIQDDEIDREREIETMAQVYSCATLTIAAGVSSHCDGGFLVTKRSPSRILSMWFGSWPEELTRLLLTVSPAWTGPLFSNPLFKRGWTLQERELSVRVLHFTSTNVIFECREAVNRYEPGDWRHRMLDFEDSRKSPWRGRSMKRIAIADWHVIWWRTVRDYSRRRFTDPSDMLPAIAGLADVIEKRLGWSYRAGLWMENLAFDLLWQVVRDARVTEVVDAYVAPSWSWAS</sequence>
<dbReference type="Proteomes" id="UP000235371">
    <property type="component" value="Unassembled WGS sequence"/>
</dbReference>
<gene>
    <name evidence="2" type="ORF">K444DRAFT_485698</name>
</gene>
<proteinExistence type="predicted"/>
<dbReference type="InterPro" id="IPR010730">
    <property type="entry name" value="HET"/>
</dbReference>
<keyword evidence="3" id="KW-1185">Reference proteome</keyword>
<feature type="non-terminal residue" evidence="2">
    <location>
        <position position="338"/>
    </location>
</feature>
<dbReference type="GeneID" id="36581182"/>
<evidence type="ECO:0000313" key="3">
    <source>
        <dbReference type="Proteomes" id="UP000235371"/>
    </source>
</evidence>
<dbReference type="Pfam" id="PF06985">
    <property type="entry name" value="HET"/>
    <property type="match status" value="1"/>
</dbReference>
<dbReference type="PANTHER" id="PTHR33112">
    <property type="entry name" value="DOMAIN PROTEIN, PUTATIVE-RELATED"/>
    <property type="match status" value="1"/>
</dbReference>
<evidence type="ECO:0000259" key="1">
    <source>
        <dbReference type="Pfam" id="PF06985"/>
    </source>
</evidence>
<dbReference type="EMBL" id="KZ613847">
    <property type="protein sequence ID" value="PMD57160.1"/>
    <property type="molecule type" value="Genomic_DNA"/>
</dbReference>
<reference evidence="2 3" key="1">
    <citation type="submission" date="2016-04" db="EMBL/GenBank/DDBJ databases">
        <title>A degradative enzymes factory behind the ericoid mycorrhizal symbiosis.</title>
        <authorList>
            <consortium name="DOE Joint Genome Institute"/>
            <person name="Martino E."/>
            <person name="Morin E."/>
            <person name="Grelet G."/>
            <person name="Kuo A."/>
            <person name="Kohler A."/>
            <person name="Daghino S."/>
            <person name="Barry K."/>
            <person name="Choi C."/>
            <person name="Cichocki N."/>
            <person name="Clum A."/>
            <person name="Copeland A."/>
            <person name="Hainaut M."/>
            <person name="Haridas S."/>
            <person name="Labutti K."/>
            <person name="Lindquist E."/>
            <person name="Lipzen A."/>
            <person name="Khouja H.-R."/>
            <person name="Murat C."/>
            <person name="Ohm R."/>
            <person name="Olson A."/>
            <person name="Spatafora J."/>
            <person name="Veneault-Fourrey C."/>
            <person name="Henrissat B."/>
            <person name="Grigoriev I."/>
            <person name="Martin F."/>
            <person name="Perotto S."/>
        </authorList>
    </citation>
    <scope>NUCLEOTIDE SEQUENCE [LARGE SCALE GENOMIC DNA]</scope>
    <source>
        <strain evidence="2 3">E</strain>
    </source>
</reference>
<evidence type="ECO:0000313" key="2">
    <source>
        <dbReference type="EMBL" id="PMD57160.1"/>
    </source>
</evidence>
<dbReference type="InParanoid" id="A0A2J6T2B9"/>
<dbReference type="STRING" id="1095630.A0A2J6T2B9"/>
<dbReference type="RefSeq" id="XP_024734064.1">
    <property type="nucleotide sequence ID" value="XM_024873102.1"/>
</dbReference>
<dbReference type="AlphaFoldDB" id="A0A2J6T2B9"/>
<organism evidence="2 3">
    <name type="scientific">Hyaloscypha bicolor E</name>
    <dbReference type="NCBI Taxonomy" id="1095630"/>
    <lineage>
        <taxon>Eukaryota</taxon>
        <taxon>Fungi</taxon>
        <taxon>Dikarya</taxon>
        <taxon>Ascomycota</taxon>
        <taxon>Pezizomycotina</taxon>
        <taxon>Leotiomycetes</taxon>
        <taxon>Helotiales</taxon>
        <taxon>Hyaloscyphaceae</taxon>
        <taxon>Hyaloscypha</taxon>
        <taxon>Hyaloscypha bicolor</taxon>
    </lineage>
</organism>
<accession>A0A2J6T2B9</accession>
<protein>
    <submittedName>
        <fullName evidence="2">HET-domain-containing protein</fullName>
    </submittedName>
</protein>
<feature type="non-terminal residue" evidence="2">
    <location>
        <position position="1"/>
    </location>
</feature>
<feature type="domain" description="Heterokaryon incompatibility" evidence="1">
    <location>
        <begin position="50"/>
        <end position="199"/>
    </location>
</feature>
<dbReference type="PANTHER" id="PTHR33112:SF16">
    <property type="entry name" value="HETEROKARYON INCOMPATIBILITY DOMAIN-CONTAINING PROTEIN"/>
    <property type="match status" value="1"/>
</dbReference>
<dbReference type="OrthoDB" id="5347061at2759"/>
<name>A0A2J6T2B9_9HELO</name>